<dbReference type="Gene3D" id="3.90.1200.10">
    <property type="match status" value="1"/>
</dbReference>
<dbReference type="Proteomes" id="UP000317046">
    <property type="component" value="Unassembled WGS sequence"/>
</dbReference>
<dbReference type="PANTHER" id="PTHR21310:SF42">
    <property type="entry name" value="BIFUNCTIONAL AAC_APH"/>
    <property type="match status" value="1"/>
</dbReference>
<dbReference type="InterPro" id="IPR002575">
    <property type="entry name" value="Aminoglycoside_PTrfase"/>
</dbReference>
<dbReference type="PANTHER" id="PTHR21310">
    <property type="entry name" value="AMINOGLYCOSIDE PHOSPHOTRANSFERASE-RELATED-RELATED"/>
    <property type="match status" value="1"/>
</dbReference>
<evidence type="ECO:0000313" key="3">
    <source>
        <dbReference type="Proteomes" id="UP000317046"/>
    </source>
</evidence>
<dbReference type="AlphaFoldDB" id="A0A4Y3KSN4"/>
<feature type="domain" description="Aminoglycoside phosphotransferase" evidence="1">
    <location>
        <begin position="39"/>
        <end position="260"/>
    </location>
</feature>
<dbReference type="Gene3D" id="3.30.200.20">
    <property type="entry name" value="Phosphorylase Kinase, domain 1"/>
    <property type="match status" value="1"/>
</dbReference>
<dbReference type="InterPro" id="IPR051678">
    <property type="entry name" value="AGP_Transferase"/>
</dbReference>
<dbReference type="SUPFAM" id="SSF56112">
    <property type="entry name" value="Protein kinase-like (PK-like)"/>
    <property type="match status" value="1"/>
</dbReference>
<evidence type="ECO:0000259" key="1">
    <source>
        <dbReference type="Pfam" id="PF01636"/>
    </source>
</evidence>
<sequence length="299" mass="31866">MAQGRMHADERVVDAAVVRGLVADQLPRWAHLPVVHASSSGTDNAMFRLGDDLAVRLPRIERAVAQVEHEQRWLPLLGPALPVETPVPVALGAPGAGFPWPWSVYTWVEGAPPEPADLTERFVLDLAECLAVLHALDLPGGPPEHRGLTFGPRDAVTRESIAAMRGMPGIDTDAVTAVWDAVADLPTCAPPGTWVHGDVAPGNLLVRGGRLAGLIDFGGVGIGDPAVDVQVAWNLLPRSLRPVLREALGVDDATWLRSRAWALSQACLQLPYYVGTNRPLAANARYVIGEVLADAAAHD</sequence>
<accession>A0A4Y3KSN4</accession>
<organism evidence="2 3">
    <name type="scientific">Cellulomonas cellasea</name>
    <dbReference type="NCBI Taxonomy" id="43670"/>
    <lineage>
        <taxon>Bacteria</taxon>
        <taxon>Bacillati</taxon>
        <taxon>Actinomycetota</taxon>
        <taxon>Actinomycetes</taxon>
        <taxon>Micrococcales</taxon>
        <taxon>Cellulomonadaceae</taxon>
        <taxon>Cellulomonas</taxon>
    </lineage>
</organism>
<dbReference type="InterPro" id="IPR011009">
    <property type="entry name" value="Kinase-like_dom_sf"/>
</dbReference>
<dbReference type="Pfam" id="PF01636">
    <property type="entry name" value="APH"/>
    <property type="match status" value="1"/>
</dbReference>
<dbReference type="EMBL" id="BJLR01000010">
    <property type="protein sequence ID" value="GEA87062.1"/>
    <property type="molecule type" value="Genomic_DNA"/>
</dbReference>
<protein>
    <recommendedName>
        <fullName evidence="1">Aminoglycoside phosphotransferase domain-containing protein</fullName>
    </recommendedName>
</protein>
<name>A0A4Y3KSN4_9CELL</name>
<gene>
    <name evidence="2" type="ORF">CCE01nite_10110</name>
</gene>
<dbReference type="CDD" id="cd05155">
    <property type="entry name" value="APH_ChoK_like_1"/>
    <property type="match status" value="1"/>
</dbReference>
<keyword evidence="3" id="KW-1185">Reference proteome</keyword>
<comment type="caution">
    <text evidence="2">The sequence shown here is derived from an EMBL/GenBank/DDBJ whole genome shotgun (WGS) entry which is preliminary data.</text>
</comment>
<evidence type="ECO:0000313" key="2">
    <source>
        <dbReference type="EMBL" id="GEA87062.1"/>
    </source>
</evidence>
<reference evidence="2" key="1">
    <citation type="submission" date="2019-06" db="EMBL/GenBank/DDBJ databases">
        <title>Whole genome shotgun sequence of Cellulomonas cellasea NBRC 3753.</title>
        <authorList>
            <person name="Hosoyama A."/>
            <person name="Uohara A."/>
            <person name="Ohji S."/>
            <person name="Ichikawa N."/>
        </authorList>
    </citation>
    <scope>NUCLEOTIDE SEQUENCE [LARGE SCALE GENOMIC DNA]</scope>
    <source>
        <strain evidence="2">NBRC 3753</strain>
    </source>
</reference>
<proteinExistence type="predicted"/>
<dbReference type="RefSeq" id="WP_211254559.1">
    <property type="nucleotide sequence ID" value="NZ_BJLR01000010.1"/>
</dbReference>